<dbReference type="OrthoDB" id="9809878at2"/>
<feature type="region of interest" description="Disordered" evidence="4">
    <location>
        <begin position="105"/>
        <end position="182"/>
    </location>
</feature>
<evidence type="ECO:0000256" key="2">
    <source>
        <dbReference type="HAMAP-Rule" id="MF_00984"/>
    </source>
</evidence>
<dbReference type="PANTHER" id="PTHR10302:SF27">
    <property type="entry name" value="SINGLE-STRANDED DNA-BINDING PROTEIN"/>
    <property type="match status" value="1"/>
</dbReference>
<dbReference type="Pfam" id="PF00436">
    <property type="entry name" value="SSB"/>
    <property type="match status" value="1"/>
</dbReference>
<dbReference type="GO" id="GO:0009295">
    <property type="term" value="C:nucleoid"/>
    <property type="evidence" value="ECO:0007669"/>
    <property type="project" value="TreeGrafter"/>
</dbReference>
<sequence length="182" mass="20782">MNTVQLIGRLTREVDLRFTSSGTAVGTFTLAVNRSFTNQQGEREADFIRCVIWRKAAENFANFTRKGSQVGVEGRIQTRSYDNQQGERVYITEVVVNNFHLLEPRQVTEQRPRENNNNSANSNYQANNDNNYNSYANNNQGFHQTNQNNNGPSFNQNFSNFDESPFAQDGKPIDISEDDLPF</sequence>
<dbReference type="RefSeq" id="WP_006417655.1">
    <property type="nucleotide sequence ID" value="NZ_AENN01000004.1"/>
</dbReference>
<dbReference type="GO" id="GO:0006310">
    <property type="term" value="P:DNA recombination"/>
    <property type="evidence" value="ECO:0007669"/>
    <property type="project" value="UniProtKB-UniRule"/>
</dbReference>
<organism evidence="5 6">
    <name type="scientific">Eremococcus coleocola ACS-139-V-Col8</name>
    <dbReference type="NCBI Taxonomy" id="908337"/>
    <lineage>
        <taxon>Bacteria</taxon>
        <taxon>Bacillati</taxon>
        <taxon>Bacillota</taxon>
        <taxon>Bacilli</taxon>
        <taxon>Lactobacillales</taxon>
        <taxon>Aerococcaceae</taxon>
        <taxon>Eremococcus</taxon>
    </lineage>
</organism>
<dbReference type="InterPro" id="IPR000424">
    <property type="entry name" value="Primosome_PriB/ssb"/>
</dbReference>
<evidence type="ECO:0000256" key="4">
    <source>
        <dbReference type="SAM" id="MobiDB-lite"/>
    </source>
</evidence>
<dbReference type="STRING" id="908337.HMPREF9257_1774"/>
<dbReference type="AlphaFoldDB" id="E4KMD8"/>
<dbReference type="PROSITE" id="PS50935">
    <property type="entry name" value="SSB"/>
    <property type="match status" value="1"/>
</dbReference>
<dbReference type="PANTHER" id="PTHR10302">
    <property type="entry name" value="SINGLE-STRANDED DNA-BINDING PROTEIN"/>
    <property type="match status" value="1"/>
</dbReference>
<accession>E4KMD8</accession>
<feature type="compositionally biased region" description="Basic and acidic residues" evidence="4">
    <location>
        <begin position="105"/>
        <end position="114"/>
    </location>
</feature>
<keyword evidence="1 2" id="KW-0238">DNA-binding</keyword>
<gene>
    <name evidence="5" type="ORF">HMPREF9257_1774</name>
</gene>
<comment type="caution">
    <text evidence="2">Lacks conserved residue(s) required for the propagation of feature annotation.</text>
</comment>
<feature type="compositionally biased region" description="Low complexity" evidence="4">
    <location>
        <begin position="146"/>
        <end position="161"/>
    </location>
</feature>
<protein>
    <recommendedName>
        <fullName evidence="2 3">Single-stranded DNA-binding protein</fullName>
        <shortName evidence="2">SSB</shortName>
    </recommendedName>
</protein>
<dbReference type="SUPFAM" id="SSF50249">
    <property type="entry name" value="Nucleic acid-binding proteins"/>
    <property type="match status" value="1"/>
</dbReference>
<dbReference type="InterPro" id="IPR012340">
    <property type="entry name" value="NA-bd_OB-fold"/>
</dbReference>
<keyword evidence="2" id="KW-0233">DNA recombination</keyword>
<dbReference type="Gene3D" id="2.40.50.140">
    <property type="entry name" value="Nucleic acid-binding proteins"/>
    <property type="match status" value="1"/>
</dbReference>
<keyword evidence="2" id="KW-0234">DNA repair</keyword>
<evidence type="ECO:0000313" key="6">
    <source>
        <dbReference type="Proteomes" id="UP000005990"/>
    </source>
</evidence>
<dbReference type="EMBL" id="AENN01000004">
    <property type="protein sequence ID" value="EFR31888.1"/>
    <property type="molecule type" value="Genomic_DNA"/>
</dbReference>
<comment type="caution">
    <text evidence="5">The sequence shown here is derived from an EMBL/GenBank/DDBJ whole genome shotgun (WGS) entry which is preliminary data.</text>
</comment>
<dbReference type="HAMAP" id="MF_00984">
    <property type="entry name" value="SSB"/>
    <property type="match status" value="1"/>
</dbReference>
<reference evidence="5 6" key="1">
    <citation type="submission" date="2010-10" db="EMBL/GenBank/DDBJ databases">
        <authorList>
            <person name="Durkin A.S."/>
            <person name="Madupu R."/>
            <person name="Torralba M."/>
            <person name="Gillis M."/>
            <person name="Methe B."/>
            <person name="Sutton G."/>
            <person name="Nelson K.E."/>
        </authorList>
    </citation>
    <scope>NUCLEOTIDE SEQUENCE [LARGE SCALE GENOMIC DNA]</scope>
    <source>
        <strain evidence="5 6">ACS-139-V-Col8</strain>
    </source>
</reference>
<dbReference type="Proteomes" id="UP000005990">
    <property type="component" value="Unassembled WGS sequence"/>
</dbReference>
<keyword evidence="6" id="KW-1185">Reference proteome</keyword>
<comment type="subunit">
    <text evidence="2">Homotetramer.</text>
</comment>
<dbReference type="CDD" id="cd04496">
    <property type="entry name" value="SSB_OBF"/>
    <property type="match status" value="1"/>
</dbReference>
<dbReference type="NCBIfam" id="TIGR00621">
    <property type="entry name" value="ssb"/>
    <property type="match status" value="1"/>
</dbReference>
<keyword evidence="2" id="KW-0235">DNA replication</keyword>
<evidence type="ECO:0000256" key="3">
    <source>
        <dbReference type="RuleBase" id="RU000524"/>
    </source>
</evidence>
<feature type="compositionally biased region" description="Low complexity" evidence="4">
    <location>
        <begin position="115"/>
        <end position="139"/>
    </location>
</feature>
<proteinExistence type="inferred from homology"/>
<keyword evidence="2" id="KW-0227">DNA damage</keyword>
<comment type="function">
    <text evidence="2">Plays an important role in DNA replication, recombination and repair. Binds to ssDNA and to an array of partner proteins to recruit them to their sites of action during DNA metabolism.</text>
</comment>
<name>E4KMD8_9LACT</name>
<dbReference type="eggNOG" id="COG0629">
    <property type="taxonomic scope" value="Bacteria"/>
</dbReference>
<feature type="short sequence motif" description="Important for interaction with partner proteins" evidence="2">
    <location>
        <begin position="177"/>
        <end position="182"/>
    </location>
</feature>
<dbReference type="GO" id="GO:0006281">
    <property type="term" value="P:DNA repair"/>
    <property type="evidence" value="ECO:0007669"/>
    <property type="project" value="UniProtKB-UniRule"/>
</dbReference>
<evidence type="ECO:0000256" key="1">
    <source>
        <dbReference type="ARBA" id="ARBA00023125"/>
    </source>
</evidence>
<evidence type="ECO:0000313" key="5">
    <source>
        <dbReference type="EMBL" id="EFR31888.1"/>
    </source>
</evidence>
<dbReference type="InterPro" id="IPR011344">
    <property type="entry name" value="ssDNA-bd"/>
</dbReference>
<dbReference type="GO" id="GO:0006260">
    <property type="term" value="P:DNA replication"/>
    <property type="evidence" value="ECO:0007669"/>
    <property type="project" value="UniProtKB-UniRule"/>
</dbReference>
<dbReference type="GO" id="GO:0003697">
    <property type="term" value="F:single-stranded DNA binding"/>
    <property type="evidence" value="ECO:0007669"/>
    <property type="project" value="UniProtKB-UniRule"/>
</dbReference>